<dbReference type="SMART" id="SM00256">
    <property type="entry name" value="FBOX"/>
    <property type="match status" value="1"/>
</dbReference>
<dbReference type="OrthoDB" id="1555129at2759"/>
<sequence length="399" mass="46515">MAKSVSEKKVRNHIPNDLIFYILVKLSLKSLKRFGCVCKTWALLFENPHFRRNFISIPHSYDTSLLLYEVEESHDYSRSFYSLSGARYENRVKLDFPNQFQEENPFIDFYGCDTITGTIFLTQGNTLVLWNPATHEFKTIPPSPVESLPPYREVSIGLHGFGYDHIKEDFKIIRYIQFTSISSGRLERLHVRYEDVSWNEISYQPEWEIYSLRCNSWKKLDVNMPKRCNIGQFEPSYINGMSHWWSESDNRDEHLLVSFDLNNEMFFTTSIPIDIPLDIDTNFYLGFVCRRLVVLNRFIASISWYLLDTTTFHISILGELGVKESWTKLFVVGPLPYMERLIGAGQNGDIFFQKKDGKLVCFSLSTQKAEELGVRGAHFYDIAIYKKSLLNVGGINHYN</sequence>
<accession>G7IIB4</accession>
<evidence type="ECO:0000259" key="1">
    <source>
        <dbReference type="SMART" id="SM00256"/>
    </source>
</evidence>
<dbReference type="Gramene" id="rna12899">
    <property type="protein sequence ID" value="RHN76555.1"/>
    <property type="gene ID" value="gene12899"/>
</dbReference>
<evidence type="ECO:0000313" key="2">
    <source>
        <dbReference type="EMBL" id="AES68201.2"/>
    </source>
</evidence>
<dbReference type="Proteomes" id="UP000002051">
    <property type="component" value="Chromosome 2"/>
</dbReference>
<reference evidence="2 5" key="1">
    <citation type="journal article" date="2011" name="Nature">
        <title>The Medicago genome provides insight into the evolution of rhizobial symbioses.</title>
        <authorList>
            <person name="Young N.D."/>
            <person name="Debelle F."/>
            <person name="Oldroyd G.E."/>
            <person name="Geurts R."/>
            <person name="Cannon S.B."/>
            <person name="Udvardi M.K."/>
            <person name="Benedito V.A."/>
            <person name="Mayer K.F."/>
            <person name="Gouzy J."/>
            <person name="Schoof H."/>
            <person name="Van de Peer Y."/>
            <person name="Proost S."/>
            <person name="Cook D.R."/>
            <person name="Meyers B.C."/>
            <person name="Spannagl M."/>
            <person name="Cheung F."/>
            <person name="De Mita S."/>
            <person name="Krishnakumar V."/>
            <person name="Gundlach H."/>
            <person name="Zhou S."/>
            <person name="Mudge J."/>
            <person name="Bharti A.K."/>
            <person name="Murray J.D."/>
            <person name="Naoumkina M.A."/>
            <person name="Rosen B."/>
            <person name="Silverstein K.A."/>
            <person name="Tang H."/>
            <person name="Rombauts S."/>
            <person name="Zhao P.X."/>
            <person name="Zhou P."/>
            <person name="Barbe V."/>
            <person name="Bardou P."/>
            <person name="Bechner M."/>
            <person name="Bellec A."/>
            <person name="Berger A."/>
            <person name="Berges H."/>
            <person name="Bidwell S."/>
            <person name="Bisseling T."/>
            <person name="Choisne N."/>
            <person name="Couloux A."/>
            <person name="Denny R."/>
            <person name="Deshpande S."/>
            <person name="Dai X."/>
            <person name="Doyle J.J."/>
            <person name="Dudez A.M."/>
            <person name="Farmer A.D."/>
            <person name="Fouteau S."/>
            <person name="Franken C."/>
            <person name="Gibelin C."/>
            <person name="Gish J."/>
            <person name="Goldstein S."/>
            <person name="Gonzalez A.J."/>
            <person name="Green P.J."/>
            <person name="Hallab A."/>
            <person name="Hartog M."/>
            <person name="Hua A."/>
            <person name="Humphray S.J."/>
            <person name="Jeong D.H."/>
            <person name="Jing Y."/>
            <person name="Jocker A."/>
            <person name="Kenton S.M."/>
            <person name="Kim D.J."/>
            <person name="Klee K."/>
            <person name="Lai H."/>
            <person name="Lang C."/>
            <person name="Lin S."/>
            <person name="Macmil S.L."/>
            <person name="Magdelenat G."/>
            <person name="Matthews L."/>
            <person name="McCorrison J."/>
            <person name="Monaghan E.L."/>
            <person name="Mun J.H."/>
            <person name="Najar F.Z."/>
            <person name="Nicholson C."/>
            <person name="Noirot C."/>
            <person name="O'Bleness M."/>
            <person name="Paule C.R."/>
            <person name="Poulain J."/>
            <person name="Prion F."/>
            <person name="Qin B."/>
            <person name="Qu C."/>
            <person name="Retzel E.F."/>
            <person name="Riddle C."/>
            <person name="Sallet E."/>
            <person name="Samain S."/>
            <person name="Samson N."/>
            <person name="Sanders I."/>
            <person name="Saurat O."/>
            <person name="Scarpelli C."/>
            <person name="Schiex T."/>
            <person name="Segurens B."/>
            <person name="Severin A.J."/>
            <person name="Sherrier D.J."/>
            <person name="Shi R."/>
            <person name="Sims S."/>
            <person name="Singer S.R."/>
            <person name="Sinharoy S."/>
            <person name="Sterck L."/>
            <person name="Viollet A."/>
            <person name="Wang B.B."/>
            <person name="Wang K."/>
            <person name="Wang M."/>
            <person name="Wang X."/>
            <person name="Warfsmann J."/>
            <person name="Weissenbach J."/>
            <person name="White D.D."/>
            <person name="White J.D."/>
            <person name="Wiley G.B."/>
            <person name="Wincker P."/>
            <person name="Xing Y."/>
            <person name="Yang L."/>
            <person name="Yao Z."/>
            <person name="Ying F."/>
            <person name="Zhai J."/>
            <person name="Zhou L."/>
            <person name="Zuber A."/>
            <person name="Denarie J."/>
            <person name="Dixon R.A."/>
            <person name="May G.D."/>
            <person name="Schwartz D.C."/>
            <person name="Rogers J."/>
            <person name="Quetier F."/>
            <person name="Town C.D."/>
            <person name="Roe B.A."/>
        </authorList>
    </citation>
    <scope>NUCLEOTIDE SEQUENCE [LARGE SCALE GENOMIC DNA]</scope>
    <source>
        <strain evidence="2">A17</strain>
        <strain evidence="4 5">cv. Jemalong A17</strain>
    </source>
</reference>
<dbReference type="InterPro" id="IPR001810">
    <property type="entry name" value="F-box_dom"/>
</dbReference>
<gene>
    <name evidence="4" type="primary">11432532</name>
    <name evidence="2" type="ordered locus">MTR_2g104340</name>
    <name evidence="3" type="ORF">MtrunA17_Chr2g0333411</name>
</gene>
<evidence type="ECO:0000313" key="5">
    <source>
        <dbReference type="Proteomes" id="UP000002051"/>
    </source>
</evidence>
<dbReference type="InterPro" id="IPR050796">
    <property type="entry name" value="SCF_F-box_component"/>
</dbReference>
<dbReference type="PaxDb" id="3880-AES68201"/>
<reference evidence="3" key="5">
    <citation type="journal article" date="2018" name="Nat. Plants">
        <title>Whole-genome landscape of Medicago truncatula symbiotic genes.</title>
        <authorList>
            <person name="Pecrix Y."/>
            <person name="Gamas P."/>
            <person name="Carrere S."/>
        </authorList>
    </citation>
    <scope>NUCLEOTIDE SEQUENCE</scope>
    <source>
        <tissue evidence="3">Leaves</tissue>
    </source>
</reference>
<dbReference type="Pfam" id="PF07734">
    <property type="entry name" value="FBA_1"/>
    <property type="match status" value="1"/>
</dbReference>
<dbReference type="InterPro" id="IPR017451">
    <property type="entry name" value="F-box-assoc_interact_dom"/>
</dbReference>
<accession>A0A0C3VA07</accession>
<reference evidence="2 5" key="2">
    <citation type="journal article" date="2014" name="BMC Genomics">
        <title>An improved genome release (version Mt4.0) for the model legume Medicago truncatula.</title>
        <authorList>
            <person name="Tang H."/>
            <person name="Krishnakumar V."/>
            <person name="Bidwell S."/>
            <person name="Rosen B."/>
            <person name="Chan A."/>
            <person name="Zhou S."/>
            <person name="Gentzbittel L."/>
            <person name="Childs K.L."/>
            <person name="Yandell M."/>
            <person name="Gundlach H."/>
            <person name="Mayer K.F."/>
            <person name="Schwartz D.C."/>
            <person name="Town C.D."/>
        </authorList>
    </citation>
    <scope>GENOME REANNOTATION</scope>
    <source>
        <strain evidence="4 5">cv. Jemalong A17</strain>
    </source>
</reference>
<dbReference type="EMBL" id="PSQE01000002">
    <property type="protein sequence ID" value="RHN76555.1"/>
    <property type="molecule type" value="Genomic_DNA"/>
</dbReference>
<dbReference type="InterPro" id="IPR036047">
    <property type="entry name" value="F-box-like_dom_sf"/>
</dbReference>
<dbReference type="Gene3D" id="1.20.1280.50">
    <property type="match status" value="1"/>
</dbReference>
<evidence type="ECO:0000313" key="6">
    <source>
        <dbReference type="Proteomes" id="UP000265566"/>
    </source>
</evidence>
<dbReference type="InterPro" id="IPR006527">
    <property type="entry name" value="F-box-assoc_dom_typ1"/>
</dbReference>
<evidence type="ECO:0000313" key="3">
    <source>
        <dbReference type="EMBL" id="RHN76555.1"/>
    </source>
</evidence>
<dbReference type="SUPFAM" id="SSF81383">
    <property type="entry name" value="F-box domain"/>
    <property type="match status" value="1"/>
</dbReference>
<proteinExistence type="predicted"/>
<dbReference type="Pfam" id="PF00646">
    <property type="entry name" value="F-box"/>
    <property type="match status" value="1"/>
</dbReference>
<evidence type="ECO:0000313" key="4">
    <source>
        <dbReference type="EnsemblPlants" id="AES68201"/>
    </source>
</evidence>
<dbReference type="HOGENOM" id="CLU_027176_5_0_1"/>
<reference evidence="6" key="4">
    <citation type="journal article" date="2018" name="Nat. Plants">
        <title>Whole-genome landscape of Medicago truncatula symbiotic genes.</title>
        <authorList>
            <person name="Pecrix Y."/>
            <person name="Staton S.E."/>
            <person name="Sallet E."/>
            <person name="Lelandais-Briere C."/>
            <person name="Moreau S."/>
            <person name="Carrere S."/>
            <person name="Blein T."/>
            <person name="Jardinaud M.F."/>
            <person name="Latrasse D."/>
            <person name="Zouine M."/>
            <person name="Zahm M."/>
            <person name="Kreplak J."/>
            <person name="Mayjonade B."/>
            <person name="Satge C."/>
            <person name="Perez M."/>
            <person name="Cauet S."/>
            <person name="Marande W."/>
            <person name="Chantry-Darmon C."/>
            <person name="Lopez-Roques C."/>
            <person name="Bouchez O."/>
            <person name="Berard A."/>
            <person name="Debelle F."/>
            <person name="Munos S."/>
            <person name="Bendahmane A."/>
            <person name="Berges H."/>
            <person name="Niebel A."/>
            <person name="Buitink J."/>
            <person name="Frugier F."/>
            <person name="Benhamed M."/>
            <person name="Crespi M."/>
            <person name="Gouzy J."/>
            <person name="Gamas P."/>
        </authorList>
    </citation>
    <scope>NUCLEOTIDE SEQUENCE [LARGE SCALE GENOMIC DNA]</scope>
    <source>
        <strain evidence="6">cv. Jemalong A17</strain>
    </source>
</reference>
<dbReference type="PANTHER" id="PTHR31672:SF13">
    <property type="entry name" value="F-BOX PROTEIN CPR30-LIKE"/>
    <property type="match status" value="1"/>
</dbReference>
<dbReference type="STRING" id="3880.G7IIB4"/>
<dbReference type="PANTHER" id="PTHR31672">
    <property type="entry name" value="BNACNNG10540D PROTEIN"/>
    <property type="match status" value="1"/>
</dbReference>
<dbReference type="EnsemblPlants" id="AES68201">
    <property type="protein sequence ID" value="AES68201"/>
    <property type="gene ID" value="MTR_2g104340"/>
</dbReference>
<dbReference type="NCBIfam" id="TIGR01640">
    <property type="entry name" value="F_box_assoc_1"/>
    <property type="match status" value="1"/>
</dbReference>
<organism evidence="2 5">
    <name type="scientific">Medicago truncatula</name>
    <name type="common">Barrel medic</name>
    <name type="synonym">Medicago tribuloides</name>
    <dbReference type="NCBI Taxonomy" id="3880"/>
    <lineage>
        <taxon>Eukaryota</taxon>
        <taxon>Viridiplantae</taxon>
        <taxon>Streptophyta</taxon>
        <taxon>Embryophyta</taxon>
        <taxon>Tracheophyta</taxon>
        <taxon>Spermatophyta</taxon>
        <taxon>Magnoliopsida</taxon>
        <taxon>eudicotyledons</taxon>
        <taxon>Gunneridae</taxon>
        <taxon>Pentapetalae</taxon>
        <taxon>rosids</taxon>
        <taxon>fabids</taxon>
        <taxon>Fabales</taxon>
        <taxon>Fabaceae</taxon>
        <taxon>Papilionoideae</taxon>
        <taxon>50 kb inversion clade</taxon>
        <taxon>NPAAA clade</taxon>
        <taxon>Hologalegina</taxon>
        <taxon>IRL clade</taxon>
        <taxon>Trifolieae</taxon>
        <taxon>Medicago</taxon>
    </lineage>
</organism>
<keyword evidence="5" id="KW-1185">Reference proteome</keyword>
<dbReference type="EMBL" id="CM001218">
    <property type="protein sequence ID" value="AES68201.2"/>
    <property type="molecule type" value="Genomic_DNA"/>
</dbReference>
<dbReference type="KEGG" id="mtr:11432532"/>
<protein>
    <submittedName>
        <fullName evidence="2">F-box protein interaction domain protein</fullName>
    </submittedName>
    <submittedName>
        <fullName evidence="3">Putative F-box domain-containing protein</fullName>
    </submittedName>
</protein>
<name>G7IIB4_MEDTR</name>
<reference evidence="4" key="3">
    <citation type="submission" date="2015-04" db="UniProtKB">
        <authorList>
            <consortium name="EnsemblPlants"/>
        </authorList>
    </citation>
    <scope>IDENTIFICATION</scope>
    <source>
        <strain evidence="4">cv. Jemalong A17</strain>
    </source>
</reference>
<dbReference type="Proteomes" id="UP000265566">
    <property type="component" value="Chromosome 2"/>
</dbReference>
<feature type="domain" description="F-box" evidence="1">
    <location>
        <begin position="14"/>
        <end position="54"/>
    </location>
</feature>
<dbReference type="AlphaFoldDB" id="G7IIB4"/>